<proteinExistence type="predicted"/>
<dbReference type="Gene3D" id="3.40.50.300">
    <property type="entry name" value="P-loop containing nucleotide triphosphate hydrolases"/>
    <property type="match status" value="1"/>
</dbReference>
<dbReference type="Proteomes" id="UP000663555">
    <property type="component" value="Chromosome"/>
</dbReference>
<dbReference type="EMBL" id="CP071247">
    <property type="protein sequence ID" value="QSP94525.1"/>
    <property type="molecule type" value="Genomic_DNA"/>
</dbReference>
<dbReference type="Pfam" id="PF00005">
    <property type="entry name" value="ABC_tran"/>
    <property type="match status" value="1"/>
</dbReference>
<evidence type="ECO:0000313" key="6">
    <source>
        <dbReference type="Proteomes" id="UP000663555"/>
    </source>
</evidence>
<name>A0ABX7MQC8_9GAMM</name>
<keyword evidence="3 5" id="KW-0067">ATP-binding</keyword>
<evidence type="ECO:0000313" key="5">
    <source>
        <dbReference type="EMBL" id="QSP94525.1"/>
    </source>
</evidence>
<dbReference type="InterPro" id="IPR003439">
    <property type="entry name" value="ABC_transporter-like_ATP-bd"/>
</dbReference>
<gene>
    <name evidence="5" type="ORF">LPB19_15305</name>
</gene>
<sequence length="270" mass="29128">MDSPAYISLKNVVFSRSGRRIFDGVSLEIPRGKITAIMGPSGTGKTTLLRLIGGQLKPDSGSIQVDGVEVPGLKRRALYTLREKMGLLFQSGALFTDLSVYENVAFPLRVHTRLPEDMVRDIVLMKLEAVGLRGARDLMPSELSGGMTRRVALARSIVLDPELIMYDEPFTGQDPIAMGVLVKLIRDLNRSTGMTSVLVSHDVAESLSICDYACIVADGKVIGAGEPEELKSHPSEQVQQFLQGQPDGPVPFHYPATSVDADFGLTGGSA</sequence>
<evidence type="ECO:0000256" key="3">
    <source>
        <dbReference type="ARBA" id="ARBA00022840"/>
    </source>
</evidence>
<accession>A0ABX7MQC8</accession>
<dbReference type="PROSITE" id="PS50893">
    <property type="entry name" value="ABC_TRANSPORTER_2"/>
    <property type="match status" value="1"/>
</dbReference>
<feature type="domain" description="ABC transporter" evidence="4">
    <location>
        <begin position="7"/>
        <end position="243"/>
    </location>
</feature>
<evidence type="ECO:0000256" key="1">
    <source>
        <dbReference type="ARBA" id="ARBA00022448"/>
    </source>
</evidence>
<dbReference type="PANTHER" id="PTHR43023">
    <property type="entry name" value="PROTEIN TRIGALACTOSYLDIACYLGLYCEROL 3, CHLOROPLASTIC"/>
    <property type="match status" value="1"/>
</dbReference>
<dbReference type="RefSeq" id="WP_206643745.1">
    <property type="nucleotide sequence ID" value="NZ_CP071247.1"/>
</dbReference>
<protein>
    <submittedName>
        <fullName evidence="5">ATP-binding cassette domain-containing protein</fullName>
    </submittedName>
</protein>
<dbReference type="GO" id="GO:0005524">
    <property type="term" value="F:ATP binding"/>
    <property type="evidence" value="ECO:0007669"/>
    <property type="project" value="UniProtKB-KW"/>
</dbReference>
<dbReference type="SMART" id="SM00382">
    <property type="entry name" value="AAA"/>
    <property type="match status" value="1"/>
</dbReference>
<keyword evidence="6" id="KW-1185">Reference proteome</keyword>
<organism evidence="5 6">
    <name type="scientific">Marinobacter salinisoli</name>
    <dbReference type="NCBI Taxonomy" id="2769486"/>
    <lineage>
        <taxon>Bacteria</taxon>
        <taxon>Pseudomonadati</taxon>
        <taxon>Pseudomonadota</taxon>
        <taxon>Gammaproteobacteria</taxon>
        <taxon>Pseudomonadales</taxon>
        <taxon>Marinobacteraceae</taxon>
        <taxon>Marinobacter</taxon>
    </lineage>
</organism>
<dbReference type="InterPro" id="IPR003593">
    <property type="entry name" value="AAA+_ATPase"/>
</dbReference>
<keyword evidence="1" id="KW-0813">Transport</keyword>
<dbReference type="InterPro" id="IPR027417">
    <property type="entry name" value="P-loop_NTPase"/>
</dbReference>
<evidence type="ECO:0000256" key="2">
    <source>
        <dbReference type="ARBA" id="ARBA00022741"/>
    </source>
</evidence>
<dbReference type="SUPFAM" id="SSF52540">
    <property type="entry name" value="P-loop containing nucleoside triphosphate hydrolases"/>
    <property type="match status" value="1"/>
</dbReference>
<evidence type="ECO:0000259" key="4">
    <source>
        <dbReference type="PROSITE" id="PS50893"/>
    </source>
</evidence>
<dbReference type="PANTHER" id="PTHR43023:SF6">
    <property type="entry name" value="INTERMEMBRANE PHOSPHOLIPID TRANSPORT SYSTEM ATP-BINDING PROTEIN MLAF"/>
    <property type="match status" value="1"/>
</dbReference>
<keyword evidence="2" id="KW-0547">Nucleotide-binding</keyword>
<dbReference type="CDD" id="cd03261">
    <property type="entry name" value="ABC_Org_Solvent_Resistant"/>
    <property type="match status" value="1"/>
</dbReference>
<reference evidence="5 6" key="1">
    <citation type="submission" date="2021-03" db="EMBL/GenBank/DDBJ databases">
        <title>Genome sequencing of Marinobacter sp. LPB0319.</title>
        <authorList>
            <person name="Kim J."/>
        </authorList>
    </citation>
    <scope>NUCLEOTIDE SEQUENCE [LARGE SCALE GENOMIC DNA]</scope>
    <source>
        <strain evidence="5 6">LPB0319</strain>
    </source>
</reference>